<dbReference type="Proteomes" id="UP000198861">
    <property type="component" value="Unassembled WGS sequence"/>
</dbReference>
<evidence type="ECO:0008006" key="3">
    <source>
        <dbReference type="Google" id="ProtNLM"/>
    </source>
</evidence>
<reference evidence="1 2" key="1">
    <citation type="submission" date="2016-10" db="EMBL/GenBank/DDBJ databases">
        <authorList>
            <person name="Varghese N."/>
            <person name="Submissions S."/>
        </authorList>
    </citation>
    <scope>NUCLEOTIDE SEQUENCE [LARGE SCALE GENOMIC DNA]</scope>
    <source>
        <strain evidence="1 2">DSM 282</strain>
    </source>
</reference>
<name>A0A1I1B741_9GAMM</name>
<evidence type="ECO:0000313" key="1">
    <source>
        <dbReference type="EMBL" id="SFB46159.1"/>
    </source>
</evidence>
<keyword evidence="2" id="KW-1185">Reference proteome</keyword>
<sequence length="73" mass="8179">MHPDDKAHDPLPDDLRQMIQSTLVGRGRPVLANALVRLRQGATMDEVRALRADLQVLLDDLDRLDALLHDKAC</sequence>
<proteinExistence type="predicted"/>
<gene>
    <name evidence="1" type="ORF">SAMN04244571_02978</name>
</gene>
<comment type="caution">
    <text evidence="1">The sequence shown here is derived from an EMBL/GenBank/DDBJ whole genome shotgun (WGS) entry which is preliminary data.</text>
</comment>
<protein>
    <recommendedName>
        <fullName evidence="3">Histidine kinase</fullName>
    </recommendedName>
</protein>
<evidence type="ECO:0000313" key="2">
    <source>
        <dbReference type="Proteomes" id="UP000198861"/>
    </source>
</evidence>
<dbReference type="EMBL" id="FOKJ01000053">
    <property type="protein sequence ID" value="SFB46159.1"/>
    <property type="molecule type" value="Genomic_DNA"/>
</dbReference>
<accession>A0A1I1B741</accession>
<dbReference type="RefSeq" id="WP_091013747.1">
    <property type="nucleotide sequence ID" value="NZ_FOKJ01000053.1"/>
</dbReference>
<organism evidence="1 2">
    <name type="scientific">Azotobacter beijerinckii</name>
    <dbReference type="NCBI Taxonomy" id="170623"/>
    <lineage>
        <taxon>Bacteria</taxon>
        <taxon>Pseudomonadati</taxon>
        <taxon>Pseudomonadota</taxon>
        <taxon>Gammaproteobacteria</taxon>
        <taxon>Pseudomonadales</taxon>
        <taxon>Pseudomonadaceae</taxon>
        <taxon>Azotobacter</taxon>
    </lineage>
</organism>